<dbReference type="FunFam" id="1.20.140.10:FF:000012">
    <property type="entry name" value="Acyl-CoA dehydrogenase fadE12"/>
    <property type="match status" value="1"/>
</dbReference>
<evidence type="ECO:0000256" key="3">
    <source>
        <dbReference type="ARBA" id="ARBA00022630"/>
    </source>
</evidence>
<keyword evidence="4 6" id="KW-0274">FAD</keyword>
<evidence type="ECO:0000256" key="5">
    <source>
        <dbReference type="ARBA" id="ARBA00023002"/>
    </source>
</evidence>
<feature type="domain" description="Acyl-CoA oxidase/dehydrogenase middle" evidence="8">
    <location>
        <begin position="122"/>
        <end position="200"/>
    </location>
</feature>
<dbReference type="PANTHER" id="PTHR48083">
    <property type="entry name" value="MEDIUM-CHAIN SPECIFIC ACYL-COA DEHYDROGENASE, MITOCHONDRIAL-RELATED"/>
    <property type="match status" value="1"/>
</dbReference>
<dbReference type="AlphaFoldDB" id="A0A0F6YKE3"/>
<comment type="similarity">
    <text evidence="2 6">Belongs to the acyl-CoA dehydrogenase family.</text>
</comment>
<dbReference type="GO" id="GO:0003995">
    <property type="term" value="F:acyl-CoA dehydrogenase activity"/>
    <property type="evidence" value="ECO:0007669"/>
    <property type="project" value="TreeGrafter"/>
</dbReference>
<dbReference type="Gene3D" id="1.20.140.10">
    <property type="entry name" value="Butyryl-CoA Dehydrogenase, subunit A, domain 3"/>
    <property type="match status" value="1"/>
</dbReference>
<dbReference type="SUPFAM" id="SSF56645">
    <property type="entry name" value="Acyl-CoA dehydrogenase NM domain-like"/>
    <property type="match status" value="1"/>
</dbReference>
<feature type="domain" description="Acyl-CoA dehydrogenase/oxidase N-terminal" evidence="9">
    <location>
        <begin position="7"/>
        <end position="116"/>
    </location>
</feature>
<evidence type="ECO:0000256" key="1">
    <source>
        <dbReference type="ARBA" id="ARBA00001974"/>
    </source>
</evidence>
<evidence type="ECO:0000256" key="2">
    <source>
        <dbReference type="ARBA" id="ARBA00009347"/>
    </source>
</evidence>
<dbReference type="PANTHER" id="PTHR48083:SF1">
    <property type="entry name" value="DEHYDROGENASE, PUTATIVE (AFU_ORTHOLOGUE AFUA_7G06510)-RELATED"/>
    <property type="match status" value="1"/>
</dbReference>
<dbReference type="EMBL" id="CP011125">
    <property type="protein sequence ID" value="AKF08010.1"/>
    <property type="molecule type" value="Genomic_DNA"/>
</dbReference>
<dbReference type="Gene3D" id="1.10.540.10">
    <property type="entry name" value="Acyl-CoA dehydrogenase/oxidase, N-terminal domain"/>
    <property type="match status" value="1"/>
</dbReference>
<protein>
    <submittedName>
        <fullName evidence="10">Butyryl-CoA dehydrogenase</fullName>
    </submittedName>
</protein>
<reference evidence="10 11" key="1">
    <citation type="submission" date="2015-03" db="EMBL/GenBank/DDBJ databases">
        <title>Genome assembly of Sandaracinus amylolyticus DSM 53668.</title>
        <authorList>
            <person name="Sharma G."/>
            <person name="Subramanian S."/>
        </authorList>
    </citation>
    <scope>NUCLEOTIDE SEQUENCE [LARGE SCALE GENOMIC DNA]</scope>
    <source>
        <strain evidence="10 11">DSM 53668</strain>
    </source>
</reference>
<dbReference type="GO" id="GO:0050660">
    <property type="term" value="F:flavin adenine dinucleotide binding"/>
    <property type="evidence" value="ECO:0007669"/>
    <property type="project" value="InterPro"/>
</dbReference>
<dbReference type="InterPro" id="IPR013786">
    <property type="entry name" value="AcylCoA_DH/ox_N"/>
</dbReference>
<gene>
    <name evidence="10" type="ORF">DB32_005159</name>
</gene>
<feature type="domain" description="Acyl-CoA dehydrogenase/oxidase C-terminal" evidence="7">
    <location>
        <begin position="229"/>
        <end position="375"/>
    </location>
</feature>
<dbReference type="RefSeq" id="WP_053235200.1">
    <property type="nucleotide sequence ID" value="NZ_CP011125.1"/>
</dbReference>
<comment type="cofactor">
    <cofactor evidence="1 6">
        <name>FAD</name>
        <dbReference type="ChEBI" id="CHEBI:57692"/>
    </cofactor>
</comment>
<dbReference type="InterPro" id="IPR050741">
    <property type="entry name" value="Acyl-CoA_dehydrogenase"/>
</dbReference>
<evidence type="ECO:0000313" key="11">
    <source>
        <dbReference type="Proteomes" id="UP000034883"/>
    </source>
</evidence>
<proteinExistence type="inferred from homology"/>
<dbReference type="Pfam" id="PF02771">
    <property type="entry name" value="Acyl-CoA_dh_N"/>
    <property type="match status" value="1"/>
</dbReference>
<dbReference type="InterPro" id="IPR009075">
    <property type="entry name" value="AcylCo_DH/oxidase_C"/>
</dbReference>
<dbReference type="GO" id="GO:0005737">
    <property type="term" value="C:cytoplasm"/>
    <property type="evidence" value="ECO:0007669"/>
    <property type="project" value="TreeGrafter"/>
</dbReference>
<keyword evidence="5 6" id="KW-0560">Oxidoreductase</keyword>
<accession>A0A0F6YKE3</accession>
<evidence type="ECO:0000256" key="4">
    <source>
        <dbReference type="ARBA" id="ARBA00022827"/>
    </source>
</evidence>
<organism evidence="10 11">
    <name type="scientific">Sandaracinus amylolyticus</name>
    <dbReference type="NCBI Taxonomy" id="927083"/>
    <lineage>
        <taxon>Bacteria</taxon>
        <taxon>Pseudomonadati</taxon>
        <taxon>Myxococcota</taxon>
        <taxon>Polyangia</taxon>
        <taxon>Polyangiales</taxon>
        <taxon>Sandaracinaceae</taxon>
        <taxon>Sandaracinus</taxon>
    </lineage>
</organism>
<dbReference type="InterPro" id="IPR006091">
    <property type="entry name" value="Acyl-CoA_Oxase/DH_mid-dom"/>
</dbReference>
<dbReference type="CDD" id="cd00567">
    <property type="entry name" value="ACAD"/>
    <property type="match status" value="1"/>
</dbReference>
<dbReference type="FunFam" id="2.40.110.10:FF:000002">
    <property type="entry name" value="Acyl-CoA dehydrogenase fadE12"/>
    <property type="match status" value="1"/>
</dbReference>
<dbReference type="STRING" id="927083.DB32_005159"/>
<dbReference type="InterPro" id="IPR009100">
    <property type="entry name" value="AcylCoA_DH/oxidase_NM_dom_sf"/>
</dbReference>
<name>A0A0F6YKE3_9BACT</name>
<evidence type="ECO:0000313" key="10">
    <source>
        <dbReference type="EMBL" id="AKF08010.1"/>
    </source>
</evidence>
<evidence type="ECO:0000259" key="8">
    <source>
        <dbReference type="Pfam" id="PF02770"/>
    </source>
</evidence>
<dbReference type="InterPro" id="IPR037069">
    <property type="entry name" value="AcylCoA_DH/ox_N_sf"/>
</dbReference>
<evidence type="ECO:0000259" key="9">
    <source>
        <dbReference type="Pfam" id="PF02771"/>
    </source>
</evidence>
<keyword evidence="3 6" id="KW-0285">Flavoprotein</keyword>
<dbReference type="GO" id="GO:0033539">
    <property type="term" value="P:fatty acid beta-oxidation using acyl-CoA dehydrogenase"/>
    <property type="evidence" value="ECO:0007669"/>
    <property type="project" value="TreeGrafter"/>
</dbReference>
<dbReference type="Pfam" id="PF00441">
    <property type="entry name" value="Acyl-CoA_dh_1"/>
    <property type="match status" value="1"/>
</dbReference>
<dbReference type="KEGG" id="samy:DB32_005159"/>
<dbReference type="Pfam" id="PF02770">
    <property type="entry name" value="Acyl-CoA_dh_M"/>
    <property type="match status" value="1"/>
</dbReference>
<dbReference type="OrthoDB" id="9775090at2"/>
<dbReference type="InterPro" id="IPR036250">
    <property type="entry name" value="AcylCo_DH-like_C"/>
</dbReference>
<keyword evidence="11" id="KW-1185">Reference proteome</keyword>
<evidence type="ECO:0000256" key="6">
    <source>
        <dbReference type="RuleBase" id="RU362125"/>
    </source>
</evidence>
<dbReference type="InterPro" id="IPR046373">
    <property type="entry name" value="Acyl-CoA_Oxase/DH_mid-dom_sf"/>
</dbReference>
<evidence type="ECO:0000259" key="7">
    <source>
        <dbReference type="Pfam" id="PF00441"/>
    </source>
</evidence>
<sequence>MDFEEREEQRMLREGVRRIATSFGHRWYVERARRGEKTKELWDALAREGYLGVSLPEQYGGGGLGITELCIVCEELSTQGCPLLLLVVSPAICGTVIARFGDDAQRARWLPGLAKGSATMVFALTEPDAGSNSHQVSTTAVRDGDGWRISGQKYYISGVDEAEQMLLVARTGTDARTGRGQLSLFVVDTDAPGLKRDAIPMEIVSPEKQFTLFFDDVRVPADRLIGGEGNGLKALFHGLNPERITSAAYCVGLARYALDKGAAYARERKVWSTPIGAHQGIAHPLARACIQMELAKLMTQKAAWLHDAGKDAGEASNMARLSAADAAIESLDAAIQTHGGNGLASEYGLADLWGFARLQRIAPVSREMVLNFVSQHSLGLPKSY</sequence>
<dbReference type="PIRSF" id="PIRSF016578">
    <property type="entry name" value="HsaA"/>
    <property type="match status" value="1"/>
</dbReference>
<dbReference type="SUPFAM" id="SSF47203">
    <property type="entry name" value="Acyl-CoA dehydrogenase C-terminal domain-like"/>
    <property type="match status" value="1"/>
</dbReference>
<dbReference type="Proteomes" id="UP000034883">
    <property type="component" value="Chromosome"/>
</dbReference>
<dbReference type="Gene3D" id="2.40.110.10">
    <property type="entry name" value="Butyryl-CoA Dehydrogenase, subunit A, domain 2"/>
    <property type="match status" value="1"/>
</dbReference>